<organism evidence="1 2">
    <name type="scientific">Opisthorchis viverrini</name>
    <name type="common">Southeast Asian liver fluke</name>
    <dbReference type="NCBI Taxonomy" id="6198"/>
    <lineage>
        <taxon>Eukaryota</taxon>
        <taxon>Metazoa</taxon>
        <taxon>Spiralia</taxon>
        <taxon>Lophotrochozoa</taxon>
        <taxon>Platyhelminthes</taxon>
        <taxon>Trematoda</taxon>
        <taxon>Digenea</taxon>
        <taxon>Opisthorchiida</taxon>
        <taxon>Opisthorchiata</taxon>
        <taxon>Opisthorchiidae</taxon>
        <taxon>Opisthorchis</taxon>
    </lineage>
</organism>
<sequence length="138" mass="16096">MFVTQERFWRSLHFIRNIKLLLYASHHLARYASEANGSIGAWRSSVTGSVDWRDNRFLPSTGKTACVKRLSEERKMSLIFLLSARTPFHLHGHCAYSSAKRFHQSYFGRMRKYQTTVRFAEIFAQLEISKPISAKRLP</sequence>
<gene>
    <name evidence="1" type="ORF">T265_08060</name>
</gene>
<dbReference type="GeneID" id="20322239"/>
<proteinExistence type="predicted"/>
<dbReference type="KEGG" id="ovi:T265_08060"/>
<keyword evidence="2" id="KW-1185">Reference proteome</keyword>
<dbReference type="EMBL" id="KL596818">
    <property type="protein sequence ID" value="KER24214.1"/>
    <property type="molecule type" value="Genomic_DNA"/>
</dbReference>
<name>A0A075A9M9_OPIVI</name>
<protein>
    <submittedName>
        <fullName evidence="1">Uncharacterized protein</fullName>
    </submittedName>
</protein>
<dbReference type="RefSeq" id="XP_009172019.1">
    <property type="nucleotide sequence ID" value="XM_009173755.1"/>
</dbReference>
<evidence type="ECO:0000313" key="1">
    <source>
        <dbReference type="EMBL" id="KER24214.1"/>
    </source>
</evidence>
<dbReference type="AlphaFoldDB" id="A0A075A9M9"/>
<dbReference type="Proteomes" id="UP000054324">
    <property type="component" value="Unassembled WGS sequence"/>
</dbReference>
<accession>A0A075A9M9</accession>
<evidence type="ECO:0000313" key="2">
    <source>
        <dbReference type="Proteomes" id="UP000054324"/>
    </source>
</evidence>
<reference evidence="1 2" key="1">
    <citation type="submission" date="2013-11" db="EMBL/GenBank/DDBJ databases">
        <title>Opisthorchis viverrini - life in the bile duct.</title>
        <authorList>
            <person name="Young N.D."/>
            <person name="Nagarajan N."/>
            <person name="Lin S.J."/>
            <person name="Korhonen P.K."/>
            <person name="Jex A.R."/>
            <person name="Hall R.S."/>
            <person name="Safavi-Hemami H."/>
            <person name="Kaewkong W."/>
            <person name="Bertrand D."/>
            <person name="Gao S."/>
            <person name="Seet Q."/>
            <person name="Wongkham S."/>
            <person name="Teh B.T."/>
            <person name="Wongkham C."/>
            <person name="Intapan P.M."/>
            <person name="Maleewong W."/>
            <person name="Yang X."/>
            <person name="Hu M."/>
            <person name="Wang Z."/>
            <person name="Hofmann A."/>
            <person name="Sternberg P.W."/>
            <person name="Tan P."/>
            <person name="Wang J."/>
            <person name="Gasser R.B."/>
        </authorList>
    </citation>
    <scope>NUCLEOTIDE SEQUENCE [LARGE SCALE GENOMIC DNA]</scope>
</reference>
<dbReference type="CTD" id="20322239"/>